<dbReference type="AlphaFoldDB" id="A0A378WWG9"/>
<dbReference type="InterPro" id="IPR000914">
    <property type="entry name" value="SBP_5_dom"/>
</dbReference>
<reference evidence="6 7" key="1">
    <citation type="submission" date="2018-06" db="EMBL/GenBank/DDBJ databases">
        <authorList>
            <consortium name="Pathogen Informatics"/>
            <person name="Doyle S."/>
        </authorList>
    </citation>
    <scope>NUCLEOTIDE SEQUENCE [LARGE SCALE GENOMIC DNA]</scope>
    <source>
        <strain evidence="6 7">NCTC13184</strain>
    </source>
</reference>
<evidence type="ECO:0000313" key="6">
    <source>
        <dbReference type="EMBL" id="SUA44764.1"/>
    </source>
</evidence>
<dbReference type="EMBL" id="UGRU01000001">
    <property type="protein sequence ID" value="SUA44764.1"/>
    <property type="molecule type" value="Genomic_DNA"/>
</dbReference>
<gene>
    <name evidence="6" type="primary">nikA_1</name>
    <name evidence="6" type="ORF">NCTC13184_03284</name>
</gene>
<dbReference type="GO" id="GO:1904680">
    <property type="term" value="F:peptide transmembrane transporter activity"/>
    <property type="evidence" value="ECO:0007669"/>
    <property type="project" value="TreeGrafter"/>
</dbReference>
<dbReference type="CDD" id="cd08492">
    <property type="entry name" value="PBP2_NikA_DppA_OppA_like_15"/>
    <property type="match status" value="1"/>
</dbReference>
<dbReference type="InterPro" id="IPR030678">
    <property type="entry name" value="Peptide/Ni-bd"/>
</dbReference>
<dbReference type="GO" id="GO:0015833">
    <property type="term" value="P:peptide transport"/>
    <property type="evidence" value="ECO:0007669"/>
    <property type="project" value="TreeGrafter"/>
</dbReference>
<dbReference type="OrthoDB" id="9046151at2"/>
<protein>
    <submittedName>
        <fullName evidence="6">Nickel-binding periplasmic protein</fullName>
    </submittedName>
</protein>
<feature type="domain" description="Solute-binding protein family 5" evidence="5">
    <location>
        <begin position="90"/>
        <end position="448"/>
    </location>
</feature>
<organism evidence="6 7">
    <name type="scientific">Nocardia africana</name>
    <dbReference type="NCBI Taxonomy" id="134964"/>
    <lineage>
        <taxon>Bacteria</taxon>
        <taxon>Bacillati</taxon>
        <taxon>Actinomycetota</taxon>
        <taxon>Actinomycetes</taxon>
        <taxon>Mycobacteriales</taxon>
        <taxon>Nocardiaceae</taxon>
        <taxon>Nocardia</taxon>
    </lineage>
</organism>
<keyword evidence="2" id="KW-0813">Transport</keyword>
<evidence type="ECO:0000313" key="7">
    <source>
        <dbReference type="Proteomes" id="UP000255082"/>
    </source>
</evidence>
<dbReference type="Pfam" id="PF00496">
    <property type="entry name" value="SBP_bac_5"/>
    <property type="match status" value="1"/>
</dbReference>
<sequence length="551" mass="60175">MSHRRIHRRPIALAIALINAAVVAGCATPAKQVAVSDDNATPVPGGTLRFGLLDAPANLDPHSGSSYPESLITSNITDKLVYQNPKTGALEPWLATSWQYNNALTQFTFHLRDDVTFSDGTKFTADSVKENFDLLGRGDQRLGIVPVTAYWVGYQGTEVVDPTTVRVSFDRPSAGFLQALSLYFSGIVAHSTLVLPKEQRSQAQNVVGTGPFTIAQHIYQQKTVLKKRAGYHWAPASRKHNGDAYLDAVEIDVIPEAGVRTGALRAGTVDAILDVNNTDEAPLQAQGYRIVPQLIPGRDISLDFKTDRFPTDDKAVRQAVRLGWSRDALVKTVLTPSYKVSSSVVSQRVPGYVDFSADLRENQGEAERILEAGGWHKGADGIRVKDGRRLQLDLLGIDNLVNNKPAYQLIQQDLRKIGIDLQLNALPIPDYTAASTQQGRWNIQAANQSRADISVLEQVYSPQYGNMAKLAPGSPEANEAVAKLSALSKTLDPAQRAKAAEEAQRYLLDEQVLTVPVYNPAQVTAAGAKVHNIGYEAQSRNVFYDTWIEQG</sequence>
<evidence type="ECO:0000256" key="2">
    <source>
        <dbReference type="ARBA" id="ARBA00022448"/>
    </source>
</evidence>
<name>A0A378WWG9_9NOCA</name>
<dbReference type="SUPFAM" id="SSF53850">
    <property type="entry name" value="Periplasmic binding protein-like II"/>
    <property type="match status" value="1"/>
</dbReference>
<dbReference type="GO" id="GO:0042597">
    <property type="term" value="C:periplasmic space"/>
    <property type="evidence" value="ECO:0007669"/>
    <property type="project" value="UniProtKB-ARBA"/>
</dbReference>
<keyword evidence="3 4" id="KW-0732">Signal</keyword>
<evidence type="ECO:0000256" key="4">
    <source>
        <dbReference type="SAM" id="SignalP"/>
    </source>
</evidence>
<proteinExistence type="inferred from homology"/>
<accession>A0A378WWG9</accession>
<dbReference type="Proteomes" id="UP000255082">
    <property type="component" value="Unassembled WGS sequence"/>
</dbReference>
<dbReference type="PANTHER" id="PTHR30290">
    <property type="entry name" value="PERIPLASMIC BINDING COMPONENT OF ABC TRANSPORTER"/>
    <property type="match status" value="1"/>
</dbReference>
<dbReference type="Gene3D" id="3.40.190.10">
    <property type="entry name" value="Periplasmic binding protein-like II"/>
    <property type="match status" value="1"/>
</dbReference>
<dbReference type="PIRSF" id="PIRSF002741">
    <property type="entry name" value="MppA"/>
    <property type="match status" value="1"/>
</dbReference>
<dbReference type="PANTHER" id="PTHR30290:SF9">
    <property type="entry name" value="OLIGOPEPTIDE-BINDING PROTEIN APPA"/>
    <property type="match status" value="1"/>
</dbReference>
<dbReference type="PROSITE" id="PS51257">
    <property type="entry name" value="PROKAR_LIPOPROTEIN"/>
    <property type="match status" value="1"/>
</dbReference>
<evidence type="ECO:0000259" key="5">
    <source>
        <dbReference type="Pfam" id="PF00496"/>
    </source>
</evidence>
<dbReference type="Gene3D" id="3.10.105.10">
    <property type="entry name" value="Dipeptide-binding Protein, Domain 3"/>
    <property type="match status" value="1"/>
</dbReference>
<feature type="chain" id="PRO_5038422611" evidence="4">
    <location>
        <begin position="25"/>
        <end position="551"/>
    </location>
</feature>
<feature type="signal peptide" evidence="4">
    <location>
        <begin position="1"/>
        <end position="24"/>
    </location>
</feature>
<dbReference type="RefSeq" id="WP_062965195.1">
    <property type="nucleotide sequence ID" value="NZ_JAJFOE010000001.1"/>
</dbReference>
<comment type="similarity">
    <text evidence="1">Belongs to the bacterial solute-binding protein 5 family.</text>
</comment>
<dbReference type="GO" id="GO:0043190">
    <property type="term" value="C:ATP-binding cassette (ABC) transporter complex"/>
    <property type="evidence" value="ECO:0007669"/>
    <property type="project" value="InterPro"/>
</dbReference>
<evidence type="ECO:0000256" key="3">
    <source>
        <dbReference type="ARBA" id="ARBA00022729"/>
    </source>
</evidence>
<evidence type="ECO:0000256" key="1">
    <source>
        <dbReference type="ARBA" id="ARBA00005695"/>
    </source>
</evidence>
<dbReference type="InterPro" id="IPR039424">
    <property type="entry name" value="SBP_5"/>
</dbReference>